<feature type="chain" id="PRO_5037864826" evidence="1">
    <location>
        <begin position="17"/>
        <end position="76"/>
    </location>
</feature>
<reference evidence="2" key="1">
    <citation type="submission" date="2020-07" db="EMBL/GenBank/DDBJ databases">
        <title>Huge and variable diversity of episymbiotic CPR bacteria and DPANN archaea in groundwater ecosystems.</title>
        <authorList>
            <person name="He C.Y."/>
            <person name="Keren R."/>
            <person name="Whittaker M."/>
            <person name="Farag I.F."/>
            <person name="Doudna J."/>
            <person name="Cate J.H.D."/>
            <person name="Banfield J.F."/>
        </authorList>
    </citation>
    <scope>NUCLEOTIDE SEQUENCE</scope>
    <source>
        <strain evidence="2">NC_groundwater_973_Pr1_S-0.2um_54_13</strain>
    </source>
</reference>
<dbReference type="AlphaFoldDB" id="A0A932QYF5"/>
<proteinExistence type="predicted"/>
<gene>
    <name evidence="2" type="ORF">HY221_02300</name>
</gene>
<accession>A0A932QYF5</accession>
<feature type="non-terminal residue" evidence="2">
    <location>
        <position position="76"/>
    </location>
</feature>
<sequence>MAAVLLSAAFPLVSRAAAPAGHSKSADAGLEISGWIPYWRTATGTADVVPHMARFKEISPFGYTVMHDGTLADTAK</sequence>
<comment type="caution">
    <text evidence="2">The sequence shown here is derived from an EMBL/GenBank/DDBJ whole genome shotgun (WGS) entry which is preliminary data.</text>
</comment>
<evidence type="ECO:0000313" key="3">
    <source>
        <dbReference type="Proteomes" id="UP000753196"/>
    </source>
</evidence>
<feature type="signal peptide" evidence="1">
    <location>
        <begin position="1"/>
        <end position="16"/>
    </location>
</feature>
<name>A0A932QYF5_9BACT</name>
<organism evidence="2 3">
    <name type="scientific">Candidatus Sungiibacteriota bacterium</name>
    <dbReference type="NCBI Taxonomy" id="2750080"/>
    <lineage>
        <taxon>Bacteria</taxon>
        <taxon>Candidatus Sungiibacteriota</taxon>
    </lineage>
</organism>
<dbReference type="EMBL" id="JACQCR010000055">
    <property type="protein sequence ID" value="MBI3631144.1"/>
    <property type="molecule type" value="Genomic_DNA"/>
</dbReference>
<keyword evidence="1" id="KW-0732">Signal</keyword>
<evidence type="ECO:0000313" key="2">
    <source>
        <dbReference type="EMBL" id="MBI3631144.1"/>
    </source>
</evidence>
<dbReference type="Proteomes" id="UP000753196">
    <property type="component" value="Unassembled WGS sequence"/>
</dbReference>
<protein>
    <submittedName>
        <fullName evidence="2">Uncharacterized protein</fullName>
    </submittedName>
</protein>
<evidence type="ECO:0000256" key="1">
    <source>
        <dbReference type="SAM" id="SignalP"/>
    </source>
</evidence>